<dbReference type="Proteomes" id="UP001207468">
    <property type="component" value="Unassembled WGS sequence"/>
</dbReference>
<proteinExistence type="predicted"/>
<gene>
    <name evidence="1" type="ORF">F5148DRAFT_1151249</name>
</gene>
<accession>A0ACC0U116</accession>
<reference evidence="1" key="1">
    <citation type="submission" date="2021-03" db="EMBL/GenBank/DDBJ databases">
        <title>Evolutionary priming and transition to the ectomycorrhizal habit in an iconic lineage of mushroom-forming fungi: is preadaptation a requirement?</title>
        <authorList>
            <consortium name="DOE Joint Genome Institute"/>
            <person name="Looney B.P."/>
            <person name="Miyauchi S."/>
            <person name="Morin E."/>
            <person name="Drula E."/>
            <person name="Courty P.E."/>
            <person name="Chicoki N."/>
            <person name="Fauchery L."/>
            <person name="Kohler A."/>
            <person name="Kuo A."/>
            <person name="LaButti K."/>
            <person name="Pangilinan J."/>
            <person name="Lipzen A."/>
            <person name="Riley R."/>
            <person name="Andreopoulos W."/>
            <person name="He G."/>
            <person name="Johnson J."/>
            <person name="Barry K.W."/>
            <person name="Grigoriev I.V."/>
            <person name="Nagy L."/>
            <person name="Hibbett D."/>
            <person name="Henrissat B."/>
            <person name="Matheny P.B."/>
            <person name="Labbe J."/>
            <person name="Martin A.F."/>
        </authorList>
    </citation>
    <scope>NUCLEOTIDE SEQUENCE</scope>
    <source>
        <strain evidence="1">BPL698</strain>
    </source>
</reference>
<dbReference type="EMBL" id="JAGFNK010000229">
    <property type="protein sequence ID" value="KAI9456901.1"/>
    <property type="molecule type" value="Genomic_DNA"/>
</dbReference>
<evidence type="ECO:0000313" key="1">
    <source>
        <dbReference type="EMBL" id="KAI9456901.1"/>
    </source>
</evidence>
<keyword evidence="2" id="KW-1185">Reference proteome</keyword>
<sequence>MWFVRSPNEVAQSPREQKDVDDDNEANGRTLSEILNLPLHIVHPVLIINEARFQFRNRGGRVLYILGSFLGYLPQTSLLAYFVCTAHSPVRRNRLGSVKRRPVALWKRARTNWPGLAQQFHKRTCNRIHGIVADSAYLQYIFRSQINGVADILPPDVPFSERLELLRRHETSWSNLQLRVSHEFSSPIPDRHVLQDGYLIYNKLAGILQYGYVDLLSAAPHEELCWVHVLREDIRLPLTRYVKPGSLVNLTFLDFTTGVSHPLSSKHTVRLPSNTVLDVSYAAAEILGDYVLTTVMSGRDVCCIYLVSWKSGAVTLLREIELSNRWTPLWVPRLVDVDCDLIMLMNCTANSLEICKLELSPREPRLHTMCYLEFPSLEPYAFAVVSTVDKEWVSTAEHNSRSQIARKRVVPFRSSRVGTIGLFVEYEMRTASVRELPSCWMTVSVGALSSVIYSESKHHVPTIPWTEWGPAATRVLLHSYRGGLPKPAGPFWITGSSPLVIRDYEPLRTRCTSFTMEDDGSSSLFGPPVCKSTEVIGEHWVAGKVETHLPYRDLVAKDLDYVGVVADREWIIGISIKGAEGLYYTIYHVG</sequence>
<organism evidence="1 2">
    <name type="scientific">Russula earlei</name>
    <dbReference type="NCBI Taxonomy" id="71964"/>
    <lineage>
        <taxon>Eukaryota</taxon>
        <taxon>Fungi</taxon>
        <taxon>Dikarya</taxon>
        <taxon>Basidiomycota</taxon>
        <taxon>Agaricomycotina</taxon>
        <taxon>Agaricomycetes</taxon>
        <taxon>Russulales</taxon>
        <taxon>Russulaceae</taxon>
        <taxon>Russula</taxon>
    </lineage>
</organism>
<evidence type="ECO:0000313" key="2">
    <source>
        <dbReference type="Proteomes" id="UP001207468"/>
    </source>
</evidence>
<name>A0ACC0U116_9AGAM</name>
<protein>
    <submittedName>
        <fullName evidence="1">Uncharacterized protein</fullName>
    </submittedName>
</protein>
<comment type="caution">
    <text evidence="1">The sequence shown here is derived from an EMBL/GenBank/DDBJ whole genome shotgun (WGS) entry which is preliminary data.</text>
</comment>